<sequence>MSSTVISLDPAPEIQSCEFEKRNRKRHERTAVHRAQLKFYNLPQPEEDNDPNPHNPGGSKNSESTDLNA</sequence>
<name>A0ACA9NVZ6_9GLOM</name>
<evidence type="ECO:0000313" key="1">
    <source>
        <dbReference type="EMBL" id="CAG8676149.1"/>
    </source>
</evidence>
<organism evidence="1 2">
    <name type="scientific">Acaulospora colombiana</name>
    <dbReference type="NCBI Taxonomy" id="27376"/>
    <lineage>
        <taxon>Eukaryota</taxon>
        <taxon>Fungi</taxon>
        <taxon>Fungi incertae sedis</taxon>
        <taxon>Mucoromycota</taxon>
        <taxon>Glomeromycotina</taxon>
        <taxon>Glomeromycetes</taxon>
        <taxon>Diversisporales</taxon>
        <taxon>Acaulosporaceae</taxon>
        <taxon>Acaulospora</taxon>
    </lineage>
</organism>
<protein>
    <submittedName>
        <fullName evidence="1">2799_t:CDS:1</fullName>
    </submittedName>
</protein>
<keyword evidence="2" id="KW-1185">Reference proteome</keyword>
<dbReference type="EMBL" id="CAJVPT010025703">
    <property type="protein sequence ID" value="CAG8676149.1"/>
    <property type="molecule type" value="Genomic_DNA"/>
</dbReference>
<proteinExistence type="predicted"/>
<evidence type="ECO:0000313" key="2">
    <source>
        <dbReference type="Proteomes" id="UP000789525"/>
    </source>
</evidence>
<dbReference type="Proteomes" id="UP000789525">
    <property type="component" value="Unassembled WGS sequence"/>
</dbReference>
<reference evidence="1" key="1">
    <citation type="submission" date="2021-06" db="EMBL/GenBank/DDBJ databases">
        <authorList>
            <person name="Kallberg Y."/>
            <person name="Tangrot J."/>
            <person name="Rosling A."/>
        </authorList>
    </citation>
    <scope>NUCLEOTIDE SEQUENCE</scope>
    <source>
        <strain evidence="1">CL356</strain>
    </source>
</reference>
<accession>A0ACA9NVZ6</accession>
<gene>
    <name evidence="1" type="ORF">ACOLOM_LOCUS9143</name>
</gene>
<comment type="caution">
    <text evidence="1">The sequence shown here is derived from an EMBL/GenBank/DDBJ whole genome shotgun (WGS) entry which is preliminary data.</text>
</comment>